<dbReference type="InterPro" id="IPR003767">
    <property type="entry name" value="Malate/L-lactate_DH-like"/>
</dbReference>
<reference evidence="2 3" key="1">
    <citation type="submission" date="2016-10" db="EMBL/GenBank/DDBJ databases">
        <title>Genome sequence of Lactobacillus reuteri 121, a source of glucan and fructan exopolysaccharides.</title>
        <authorList>
            <person name="Gangoiti J."/>
            <person name="Lammerts Van Bueren A."/>
            <person name="Dijkhuizen L."/>
        </authorList>
    </citation>
    <scope>NUCLEOTIDE SEQUENCE [LARGE SCALE GENOMIC DNA]</scope>
    <source>
        <strain evidence="2 3">121</strain>
    </source>
</reference>
<dbReference type="Gene3D" id="1.10.1530.10">
    <property type="match status" value="1"/>
</dbReference>
<comment type="caution">
    <text evidence="2">The sequence shown here is derived from an EMBL/GenBank/DDBJ whole genome shotgun (WGS) entry which is preliminary data.</text>
</comment>
<organism evidence="2 3">
    <name type="scientific">Limosilactobacillus reuteri</name>
    <name type="common">Lactobacillus reuteri</name>
    <dbReference type="NCBI Taxonomy" id="1598"/>
    <lineage>
        <taxon>Bacteria</taxon>
        <taxon>Bacillati</taxon>
        <taxon>Bacillota</taxon>
        <taxon>Bacilli</taxon>
        <taxon>Lactobacillales</taxon>
        <taxon>Lactobacillaceae</taxon>
        <taxon>Limosilactobacillus</taxon>
    </lineage>
</organism>
<dbReference type="SUPFAM" id="SSF89733">
    <property type="entry name" value="L-sulfolactate dehydrogenase-like"/>
    <property type="match status" value="1"/>
</dbReference>
<protein>
    <recommendedName>
        <fullName evidence="4">Malate dehydrogenase</fullName>
    </recommendedName>
</protein>
<sequence length="104" mass="12328">MRIQATDERHYLVEVFTKFGFNQDDSQLLADTLVDADLRGISSHGIQRLAWYRRMIKEGTIIPQKNDYSSKKRLFLKIRLKLFVSYQDLSLLTLTKIWDSSQRF</sequence>
<evidence type="ECO:0008006" key="4">
    <source>
        <dbReference type="Google" id="ProtNLM"/>
    </source>
</evidence>
<gene>
    <name evidence="2" type="ORF">BJI45_03990</name>
</gene>
<evidence type="ECO:0000313" key="2">
    <source>
        <dbReference type="EMBL" id="OJI09802.1"/>
    </source>
</evidence>
<dbReference type="GO" id="GO:0016491">
    <property type="term" value="F:oxidoreductase activity"/>
    <property type="evidence" value="ECO:0007669"/>
    <property type="project" value="InterPro"/>
</dbReference>
<dbReference type="InterPro" id="IPR043144">
    <property type="entry name" value="Mal/L-sulf/L-lact_DH-like_ah"/>
</dbReference>
<dbReference type="PANTHER" id="PTHR11091">
    <property type="entry name" value="OXIDOREDUCTASE-RELATED"/>
    <property type="match status" value="1"/>
</dbReference>
<proteinExistence type="inferred from homology"/>
<dbReference type="AlphaFoldDB" id="A0AB36HYU4"/>
<dbReference type="EMBL" id="MKQH01000014">
    <property type="protein sequence ID" value="OJI09802.1"/>
    <property type="molecule type" value="Genomic_DNA"/>
</dbReference>
<dbReference type="Pfam" id="PF02615">
    <property type="entry name" value="Ldh_2"/>
    <property type="match status" value="1"/>
</dbReference>
<comment type="similarity">
    <text evidence="1">Belongs to the LDH2/MDH2 oxidoreductase family.</text>
</comment>
<evidence type="ECO:0000313" key="3">
    <source>
        <dbReference type="Proteomes" id="UP000184174"/>
    </source>
</evidence>
<dbReference type="Proteomes" id="UP000184174">
    <property type="component" value="Unassembled WGS sequence"/>
</dbReference>
<accession>A0AB36HYU4</accession>
<evidence type="ECO:0000256" key="1">
    <source>
        <dbReference type="ARBA" id="ARBA00006056"/>
    </source>
</evidence>
<dbReference type="InterPro" id="IPR036111">
    <property type="entry name" value="Mal/L-sulfo/L-lacto_DH-like_sf"/>
</dbReference>
<name>A0AB36HYU4_LIMRT</name>
<dbReference type="PANTHER" id="PTHR11091:SF0">
    <property type="entry name" value="MALATE DEHYDROGENASE"/>
    <property type="match status" value="1"/>
</dbReference>